<dbReference type="EMBL" id="BJOD01000055">
    <property type="protein sequence ID" value="GED27968.1"/>
    <property type="molecule type" value="Genomic_DNA"/>
</dbReference>
<protein>
    <recommendedName>
        <fullName evidence="3">Small RNA 2'-O-methyltransferase</fullName>
        <ecNumber evidence="11">2.1.1.386</ecNumber>
    </recommendedName>
</protein>
<reference evidence="15 18" key="2">
    <citation type="submission" date="2019-06" db="EMBL/GenBank/DDBJ databases">
        <title>Whole genome shotgun sequence of Brevibacillus agri NBRC 15538.</title>
        <authorList>
            <person name="Hosoyama A."/>
            <person name="Uohara A."/>
            <person name="Ohji S."/>
            <person name="Ichikawa N."/>
        </authorList>
    </citation>
    <scope>NUCLEOTIDE SEQUENCE [LARGE SCALE GENOMIC DNA]</scope>
    <source>
        <strain evidence="15 18">NBRC 15538</strain>
    </source>
</reference>
<accession>A0A3M8A4I5</accession>
<proteinExistence type="inferred from homology"/>
<feature type="domain" description="Methyltransferase" evidence="13">
    <location>
        <begin position="252"/>
        <end position="342"/>
    </location>
</feature>
<evidence type="ECO:0000259" key="14">
    <source>
        <dbReference type="Pfam" id="PF22032"/>
    </source>
</evidence>
<dbReference type="OrthoDB" id="626362at2"/>
<dbReference type="EMBL" id="RHHN01000123">
    <property type="protein sequence ID" value="RNB46080.1"/>
    <property type="molecule type" value="Genomic_DNA"/>
</dbReference>
<keyword evidence="10" id="KW-0943">RNA-mediated gene silencing</keyword>
<evidence type="ECO:0000256" key="12">
    <source>
        <dbReference type="ARBA" id="ARBA00048418"/>
    </source>
</evidence>
<gene>
    <name evidence="15" type="ORF">BAG01nite_40700</name>
    <name evidence="16" type="ORF">EB820_25295</name>
</gene>
<evidence type="ECO:0000256" key="4">
    <source>
        <dbReference type="ARBA" id="ARBA00022603"/>
    </source>
</evidence>
<dbReference type="SUPFAM" id="SSF53335">
    <property type="entry name" value="S-adenosyl-L-methionine-dependent methyltransferases"/>
    <property type="match status" value="1"/>
</dbReference>
<dbReference type="RefSeq" id="WP_122953503.1">
    <property type="nucleotide sequence ID" value="NZ_BJOD01000055.1"/>
</dbReference>
<keyword evidence="8" id="KW-0460">Magnesium</keyword>
<evidence type="ECO:0000313" key="15">
    <source>
        <dbReference type="EMBL" id="GED27968.1"/>
    </source>
</evidence>
<evidence type="ECO:0000256" key="6">
    <source>
        <dbReference type="ARBA" id="ARBA00022691"/>
    </source>
</evidence>
<dbReference type="EC" id="2.1.1.386" evidence="11"/>
<dbReference type="GO" id="GO:0005737">
    <property type="term" value="C:cytoplasm"/>
    <property type="evidence" value="ECO:0007669"/>
    <property type="project" value="TreeGrafter"/>
</dbReference>
<evidence type="ECO:0000313" key="16">
    <source>
        <dbReference type="EMBL" id="RNB46080.1"/>
    </source>
</evidence>
<dbReference type="Gene3D" id="3.40.50.150">
    <property type="entry name" value="Vaccinia Virus protein VP39"/>
    <property type="match status" value="1"/>
</dbReference>
<evidence type="ECO:0000256" key="7">
    <source>
        <dbReference type="ARBA" id="ARBA00022723"/>
    </source>
</evidence>
<comment type="cofactor">
    <cofactor evidence="1">
        <name>Mg(2+)</name>
        <dbReference type="ChEBI" id="CHEBI:18420"/>
    </cofactor>
</comment>
<comment type="catalytic activity">
    <reaction evidence="12">
        <text>small RNA 3'-end nucleotide + S-adenosyl-L-methionine = small RNA 3'-end 2'-O-methylnucleotide + S-adenosyl-L-homocysteine + H(+)</text>
        <dbReference type="Rhea" id="RHEA:37887"/>
        <dbReference type="Rhea" id="RHEA-COMP:10415"/>
        <dbReference type="Rhea" id="RHEA-COMP:10416"/>
        <dbReference type="ChEBI" id="CHEBI:15378"/>
        <dbReference type="ChEBI" id="CHEBI:57856"/>
        <dbReference type="ChEBI" id="CHEBI:59789"/>
        <dbReference type="ChEBI" id="CHEBI:74896"/>
        <dbReference type="ChEBI" id="CHEBI:74898"/>
        <dbReference type="EC" id="2.1.1.386"/>
    </reaction>
</comment>
<dbReference type="GO" id="GO:0001510">
    <property type="term" value="P:RNA methylation"/>
    <property type="evidence" value="ECO:0007669"/>
    <property type="project" value="InterPro"/>
</dbReference>
<dbReference type="Pfam" id="PF22032">
    <property type="entry name" value="Hen1_N"/>
    <property type="match status" value="1"/>
</dbReference>
<dbReference type="CDD" id="cd02440">
    <property type="entry name" value="AdoMet_MTases"/>
    <property type="match status" value="1"/>
</dbReference>
<evidence type="ECO:0000259" key="13">
    <source>
        <dbReference type="Pfam" id="PF13649"/>
    </source>
</evidence>
<evidence type="ECO:0000256" key="5">
    <source>
        <dbReference type="ARBA" id="ARBA00022679"/>
    </source>
</evidence>
<keyword evidence="9" id="KW-0694">RNA-binding</keyword>
<evidence type="ECO:0000256" key="10">
    <source>
        <dbReference type="ARBA" id="ARBA00023158"/>
    </source>
</evidence>
<dbReference type="GeneID" id="82811683"/>
<dbReference type="GO" id="GO:0030422">
    <property type="term" value="P:siRNA processing"/>
    <property type="evidence" value="ECO:0007669"/>
    <property type="project" value="TreeGrafter"/>
</dbReference>
<dbReference type="PANTHER" id="PTHR21404:SF3">
    <property type="entry name" value="SMALL RNA 2'-O-METHYLTRANSFERASE"/>
    <property type="match status" value="1"/>
</dbReference>
<keyword evidence="7" id="KW-0479">Metal-binding</keyword>
<evidence type="ECO:0000256" key="8">
    <source>
        <dbReference type="ARBA" id="ARBA00022842"/>
    </source>
</evidence>
<reference evidence="16 17" key="1">
    <citation type="submission" date="2018-10" db="EMBL/GenBank/DDBJ databases">
        <title>Phylogenomics of Brevibacillus.</title>
        <authorList>
            <person name="Dunlap C."/>
        </authorList>
    </citation>
    <scope>NUCLEOTIDE SEQUENCE [LARGE SCALE GENOMIC DNA]</scope>
    <source>
        <strain evidence="16 17">NRRL NRS 1219</strain>
    </source>
</reference>
<dbReference type="AlphaFoldDB" id="A0A3M8A4I5"/>
<sequence length="422" mass="49170">MAIVQLRSENPAFSYLIRKNPASGLTLRSVRKGIAYGWYSEASVYHVYFKDADNEVSYKQFAEERFEYLNVSRYNTPLFPLNAINEFFSTPMKTRDERDVEGYTHTFFINMIHIELVRYIEFFQKHVPDFSFDIRHHAHKSYALTIRTQKSLYDLLHVASVLCLFLATFGKEHLDISESILDKYIKSINAMDAPFYIRSLFARQFLNRREHFRKYKSQLEQTERYAIQLEYGSTGLQRRNFIASKLSFARPILDVGCGEGFYALPFAAKLAHCYYAVDIDEERLALVNRKAAAKEVDNIVLFPSVDAFLHDYNGEQVEIVLTEVIEHMSQDEARALILQLCRQVDFERFIITTPNADFNPYYELAGFRHDDHQWEMGQAAFQSWMHEIVQEAAVQAEFVAIGDRVNGLPTTQGVIFRKRGRN</sequence>
<comment type="caution">
    <text evidence="16">The sequence shown here is derived from an EMBL/GenBank/DDBJ whole genome shotgun (WGS) entry which is preliminary data.</text>
</comment>
<name>A0A3M8A4I5_9BACL</name>
<feature type="domain" description="Hen1-like N-terminal" evidence="14">
    <location>
        <begin position="3"/>
        <end position="224"/>
    </location>
</feature>
<evidence type="ECO:0000256" key="2">
    <source>
        <dbReference type="ARBA" id="ARBA00009026"/>
    </source>
</evidence>
<dbReference type="GO" id="GO:0090486">
    <property type="term" value="F:small RNA 2'-O-methyltransferase activity"/>
    <property type="evidence" value="ECO:0007669"/>
    <property type="project" value="UniProtKB-EC"/>
</dbReference>
<dbReference type="InterPro" id="IPR053890">
    <property type="entry name" value="Hen1-like_N"/>
</dbReference>
<dbReference type="InterPro" id="IPR041698">
    <property type="entry name" value="Methyltransf_25"/>
</dbReference>
<comment type="similarity">
    <text evidence="2">Belongs to the methyltransferase superfamily. HEN1 family.</text>
</comment>
<dbReference type="InterPro" id="IPR029063">
    <property type="entry name" value="SAM-dependent_MTases_sf"/>
</dbReference>
<dbReference type="GO" id="GO:0046872">
    <property type="term" value="F:metal ion binding"/>
    <property type="evidence" value="ECO:0007669"/>
    <property type="project" value="UniProtKB-KW"/>
</dbReference>
<dbReference type="Proteomes" id="UP000317180">
    <property type="component" value="Unassembled WGS sequence"/>
</dbReference>
<keyword evidence="4 16" id="KW-0489">Methyltransferase</keyword>
<evidence type="ECO:0000256" key="1">
    <source>
        <dbReference type="ARBA" id="ARBA00001946"/>
    </source>
</evidence>
<evidence type="ECO:0000256" key="11">
    <source>
        <dbReference type="ARBA" id="ARBA00035025"/>
    </source>
</evidence>
<evidence type="ECO:0000256" key="3">
    <source>
        <dbReference type="ARBA" id="ARBA00021330"/>
    </source>
</evidence>
<dbReference type="GO" id="GO:0003723">
    <property type="term" value="F:RNA binding"/>
    <property type="evidence" value="ECO:0007669"/>
    <property type="project" value="UniProtKB-KW"/>
</dbReference>
<dbReference type="Proteomes" id="UP000276178">
    <property type="component" value="Unassembled WGS sequence"/>
</dbReference>
<evidence type="ECO:0000256" key="9">
    <source>
        <dbReference type="ARBA" id="ARBA00022884"/>
    </source>
</evidence>
<keyword evidence="18" id="KW-1185">Reference proteome</keyword>
<evidence type="ECO:0000313" key="18">
    <source>
        <dbReference type="Proteomes" id="UP000317180"/>
    </source>
</evidence>
<evidence type="ECO:0000313" key="17">
    <source>
        <dbReference type="Proteomes" id="UP000276178"/>
    </source>
</evidence>
<organism evidence="16 17">
    <name type="scientific">Brevibacillus agri</name>
    <dbReference type="NCBI Taxonomy" id="51101"/>
    <lineage>
        <taxon>Bacteria</taxon>
        <taxon>Bacillati</taxon>
        <taxon>Bacillota</taxon>
        <taxon>Bacilli</taxon>
        <taxon>Bacillales</taxon>
        <taxon>Paenibacillaceae</taxon>
        <taxon>Brevibacillus</taxon>
    </lineage>
</organism>
<keyword evidence="6" id="KW-0949">S-adenosyl-L-methionine</keyword>
<dbReference type="PANTHER" id="PTHR21404">
    <property type="entry name" value="HEN1"/>
    <property type="match status" value="1"/>
</dbReference>
<keyword evidence="5 16" id="KW-0808">Transferase</keyword>
<dbReference type="InterPro" id="IPR026610">
    <property type="entry name" value="Hen1"/>
</dbReference>
<dbReference type="Pfam" id="PF13649">
    <property type="entry name" value="Methyltransf_25"/>
    <property type="match status" value="1"/>
</dbReference>